<keyword evidence="2" id="KW-1133">Transmembrane helix</keyword>
<feature type="transmembrane region" description="Helical" evidence="2">
    <location>
        <begin position="114"/>
        <end position="134"/>
    </location>
</feature>
<evidence type="ECO:0000256" key="2">
    <source>
        <dbReference type="SAM" id="Phobius"/>
    </source>
</evidence>
<evidence type="ECO:0000256" key="1">
    <source>
        <dbReference type="SAM" id="MobiDB-lite"/>
    </source>
</evidence>
<feature type="transmembrane region" description="Helical" evidence="2">
    <location>
        <begin position="201"/>
        <end position="221"/>
    </location>
</feature>
<dbReference type="AlphaFoldDB" id="A0A917ZYP5"/>
<proteinExistence type="predicted"/>
<evidence type="ECO:0008006" key="5">
    <source>
        <dbReference type="Google" id="ProtNLM"/>
    </source>
</evidence>
<name>A0A917ZYP5_9ACTN</name>
<dbReference type="EMBL" id="BMMS01000034">
    <property type="protein sequence ID" value="GGO97720.1"/>
    <property type="molecule type" value="Genomic_DNA"/>
</dbReference>
<evidence type="ECO:0000313" key="4">
    <source>
        <dbReference type="Proteomes" id="UP000641932"/>
    </source>
</evidence>
<keyword evidence="2" id="KW-0812">Transmembrane</keyword>
<keyword evidence="4" id="KW-1185">Reference proteome</keyword>
<feature type="transmembrane region" description="Helical" evidence="2">
    <location>
        <begin position="174"/>
        <end position="195"/>
    </location>
</feature>
<feature type="region of interest" description="Disordered" evidence="1">
    <location>
        <begin position="1"/>
        <end position="34"/>
    </location>
</feature>
<dbReference type="Proteomes" id="UP000641932">
    <property type="component" value="Unassembled WGS sequence"/>
</dbReference>
<evidence type="ECO:0000313" key="3">
    <source>
        <dbReference type="EMBL" id="GGO97720.1"/>
    </source>
</evidence>
<accession>A0A917ZYP5</accession>
<comment type="caution">
    <text evidence="3">The sequence shown here is derived from an EMBL/GenBank/DDBJ whole genome shotgun (WGS) entry which is preliminary data.</text>
</comment>
<feature type="transmembrane region" description="Helical" evidence="2">
    <location>
        <begin position="50"/>
        <end position="70"/>
    </location>
</feature>
<protein>
    <recommendedName>
        <fullName evidence="5">Integral membrane protein</fullName>
    </recommendedName>
</protein>
<organism evidence="3 4">
    <name type="scientific">Wenjunlia tyrosinilytica</name>
    <dbReference type="NCBI Taxonomy" id="1544741"/>
    <lineage>
        <taxon>Bacteria</taxon>
        <taxon>Bacillati</taxon>
        <taxon>Actinomycetota</taxon>
        <taxon>Actinomycetes</taxon>
        <taxon>Kitasatosporales</taxon>
        <taxon>Streptomycetaceae</taxon>
        <taxon>Wenjunlia</taxon>
    </lineage>
</organism>
<feature type="transmembrane region" description="Helical" evidence="2">
    <location>
        <begin position="261"/>
        <end position="281"/>
    </location>
</feature>
<gene>
    <name evidence="3" type="ORF">GCM10012280_60200</name>
</gene>
<reference evidence="3" key="2">
    <citation type="submission" date="2020-09" db="EMBL/GenBank/DDBJ databases">
        <authorList>
            <person name="Sun Q."/>
            <person name="Zhou Y."/>
        </authorList>
    </citation>
    <scope>NUCLEOTIDE SEQUENCE</scope>
    <source>
        <strain evidence="3">CGMCC 4.7201</strain>
    </source>
</reference>
<sequence>MATGTQIQPDPDSSADDVEPQRASPAPTRGGIHTQGRAAIPDKHLRTDRWWLAPLVTALGLLAFIVYSTWRAFANGDYYAAPYVSPFYSPCLAANCVDMQGGADWQLLGDWWKLSPALIILIFPLGFRLTCYYYRKAYYRSFWASPPACAVAEPHGGYTGETRFPLILQNIHRYFFYFAIVVAGILTFDAVLAFRDADGEWGHMGLGTLVLWANIALIWAYTVSCHSCRHIVGGRLKHFSKHPVRYRLWGWVGRLNERHMLLAWSSLVSVAVADLYVYLLASGAFDDPRFF</sequence>
<reference evidence="3" key="1">
    <citation type="journal article" date="2014" name="Int. J. Syst. Evol. Microbiol.">
        <title>Complete genome sequence of Corynebacterium casei LMG S-19264T (=DSM 44701T), isolated from a smear-ripened cheese.</title>
        <authorList>
            <consortium name="US DOE Joint Genome Institute (JGI-PGF)"/>
            <person name="Walter F."/>
            <person name="Albersmeier A."/>
            <person name="Kalinowski J."/>
            <person name="Ruckert C."/>
        </authorList>
    </citation>
    <scope>NUCLEOTIDE SEQUENCE</scope>
    <source>
        <strain evidence="3">CGMCC 4.7201</strain>
    </source>
</reference>
<keyword evidence="2" id="KW-0472">Membrane</keyword>